<organism evidence="1 2">
    <name type="scientific">Flavobacterium cheonanense</name>
    <dbReference type="NCBI Taxonomy" id="706183"/>
    <lineage>
        <taxon>Bacteria</taxon>
        <taxon>Pseudomonadati</taxon>
        <taxon>Bacteroidota</taxon>
        <taxon>Flavobacteriia</taxon>
        <taxon>Flavobacteriales</taxon>
        <taxon>Flavobacteriaceae</taxon>
        <taxon>Flavobacterium</taxon>
    </lineage>
</organism>
<dbReference type="InterPro" id="IPR021958">
    <property type="entry name" value="DUF3575"/>
</dbReference>
<evidence type="ECO:0008006" key="3">
    <source>
        <dbReference type="Google" id="ProtNLM"/>
    </source>
</evidence>
<evidence type="ECO:0000313" key="1">
    <source>
        <dbReference type="EMBL" id="GAA4067135.1"/>
    </source>
</evidence>
<comment type="caution">
    <text evidence="1">The sequence shown here is derived from an EMBL/GenBank/DDBJ whole genome shotgun (WGS) entry which is preliminary data.</text>
</comment>
<accession>A0ABP7VHR7</accession>
<dbReference type="Pfam" id="PF12099">
    <property type="entry name" value="DUF3575"/>
    <property type="match status" value="1"/>
</dbReference>
<evidence type="ECO:0000313" key="2">
    <source>
        <dbReference type="Proteomes" id="UP001500367"/>
    </source>
</evidence>
<reference evidence="2" key="1">
    <citation type="journal article" date="2019" name="Int. J. Syst. Evol. Microbiol.">
        <title>The Global Catalogue of Microorganisms (GCM) 10K type strain sequencing project: providing services to taxonomists for standard genome sequencing and annotation.</title>
        <authorList>
            <consortium name="The Broad Institute Genomics Platform"/>
            <consortium name="The Broad Institute Genome Sequencing Center for Infectious Disease"/>
            <person name="Wu L."/>
            <person name="Ma J."/>
        </authorList>
    </citation>
    <scope>NUCLEOTIDE SEQUENCE [LARGE SCALE GENOMIC DNA]</scope>
    <source>
        <strain evidence="2">JCM 17069</strain>
    </source>
</reference>
<sequence>MKSSLTTSLREQTPINKKTIQYMTAKKSNFIYMKKTIIVFAFSLLCLKGFGQKENETSDFKKNEVKINALYLVLGAFDATYERAINDESSVGTSITFLLDKEADVNTAFAISPYYRFYFGKKPVAGFYMEGFGLYQSINREVYYYQGNNFYSEEKVKAFALGIALGGKWYTKRDVMFEIGGGIGRNLSINSNIPNTDYSRITGKIAISVGYRF</sequence>
<keyword evidence="2" id="KW-1185">Reference proteome</keyword>
<dbReference type="Proteomes" id="UP001500367">
    <property type="component" value="Unassembled WGS sequence"/>
</dbReference>
<gene>
    <name evidence="1" type="ORF">GCM10022389_10100</name>
</gene>
<dbReference type="EMBL" id="BAABCT010000002">
    <property type="protein sequence ID" value="GAA4067135.1"/>
    <property type="molecule type" value="Genomic_DNA"/>
</dbReference>
<protein>
    <recommendedName>
        <fullName evidence="3">DUF3575 domain-containing protein</fullName>
    </recommendedName>
</protein>
<name>A0ABP7VHR7_9FLAO</name>
<proteinExistence type="predicted"/>